<dbReference type="EMBL" id="CP011974">
    <property type="protein sequence ID" value="AKO93273.1"/>
    <property type="molecule type" value="Genomic_DNA"/>
</dbReference>
<dbReference type="PATRIC" id="fig|135735.6.peg.3187"/>
<dbReference type="RefSeq" id="WP_019392685.1">
    <property type="nucleotide sequence ID" value="NZ_ALIM01000020.1"/>
</dbReference>
<reference evidence="1 2" key="1">
    <citation type="journal article" date="2015" name="PLoS ONE">
        <title>Genome Sequence of Bacillus endophyticus and Analysis of Its Companion Mechanism in the Ketogulonigenium vulgare-Bacillus Strain Consortium.</title>
        <authorList>
            <person name="Jia N."/>
            <person name="Du J."/>
            <person name="Ding M.Z."/>
            <person name="Gao F."/>
            <person name="Yuan Y.J."/>
        </authorList>
    </citation>
    <scope>NUCLEOTIDE SEQUENCE [LARGE SCALE GENOMIC DNA]</scope>
    <source>
        <strain evidence="1 2">Hbe603</strain>
    </source>
</reference>
<dbReference type="GeneID" id="93712692"/>
<dbReference type="Pfam" id="PF26358">
    <property type="entry name" value="EcdD_BsdD_detox"/>
    <property type="match status" value="1"/>
</dbReference>
<dbReference type="InterPro" id="IPR047707">
    <property type="entry name" value="VdcD-like"/>
</dbReference>
<protein>
    <submittedName>
        <fullName evidence="1">Uncharacterized protein</fullName>
    </submittedName>
</protein>
<organism evidence="1 2">
    <name type="scientific">Priestia filamentosa</name>
    <dbReference type="NCBI Taxonomy" id="1402861"/>
    <lineage>
        <taxon>Bacteria</taxon>
        <taxon>Bacillati</taxon>
        <taxon>Bacillota</taxon>
        <taxon>Bacilli</taxon>
        <taxon>Bacillales</taxon>
        <taxon>Bacillaceae</taxon>
        <taxon>Priestia</taxon>
    </lineage>
</organism>
<dbReference type="AlphaFoldDB" id="A0A0H4KY89"/>
<evidence type="ECO:0000313" key="1">
    <source>
        <dbReference type="EMBL" id="AKO93273.1"/>
    </source>
</evidence>
<accession>A0A0H4KY89</accession>
<keyword evidence="2" id="KW-1185">Reference proteome</keyword>
<dbReference type="OrthoDB" id="5877746at2"/>
<name>A0A0H4KY89_9BACI</name>
<sequence>MKCPRCDQHKAETVAKSPVEGAWEVYQCNLCFFTWRSCEPESIVNGEKYKKSFKVNPADVPLATKVPEVPPRLEE</sequence>
<gene>
    <name evidence="1" type="ORF">BEH_15060</name>
</gene>
<dbReference type="KEGG" id="beo:BEH_15060"/>
<dbReference type="NCBIfam" id="NF041205">
    <property type="entry name" value="VdcD"/>
    <property type="match status" value="1"/>
</dbReference>
<reference evidence="2" key="2">
    <citation type="submission" date="2015-06" db="EMBL/GenBank/DDBJ databases">
        <title>Genome Sequence of Bacillus endophyticus and Analysis of its Companion Mechanism in the Ketogulonigenium vulgare-Bacillus strain Consortium.</title>
        <authorList>
            <person name="Jia N."/>
            <person name="Du J."/>
            <person name="Ding M.-Z."/>
            <person name="Gao F."/>
            <person name="Yuan Y.-J."/>
        </authorList>
    </citation>
    <scope>NUCLEOTIDE SEQUENCE [LARGE SCALE GENOMIC DNA]</scope>
    <source>
        <strain evidence="2">Hbe603</strain>
    </source>
</reference>
<evidence type="ECO:0000313" key="2">
    <source>
        <dbReference type="Proteomes" id="UP000036202"/>
    </source>
</evidence>
<dbReference type="eggNOG" id="ENOG5032SBW">
    <property type="taxonomic scope" value="Bacteria"/>
</dbReference>
<dbReference type="Proteomes" id="UP000036202">
    <property type="component" value="Chromosome"/>
</dbReference>
<proteinExistence type="predicted"/>